<keyword evidence="2" id="KW-1185">Reference proteome</keyword>
<proteinExistence type="predicted"/>
<name>I4C503_DESTA</name>
<dbReference type="AlphaFoldDB" id="I4C503"/>
<organism evidence="1 2">
    <name type="scientific">Desulfomonile tiedjei (strain ATCC 49306 / DSM 6799 / DCB-1)</name>
    <dbReference type="NCBI Taxonomy" id="706587"/>
    <lineage>
        <taxon>Bacteria</taxon>
        <taxon>Pseudomonadati</taxon>
        <taxon>Thermodesulfobacteriota</taxon>
        <taxon>Desulfomonilia</taxon>
        <taxon>Desulfomonilales</taxon>
        <taxon>Desulfomonilaceae</taxon>
        <taxon>Desulfomonile</taxon>
    </lineage>
</organism>
<dbReference type="OrthoDB" id="5454226at2"/>
<dbReference type="EMBL" id="CP003360">
    <property type="protein sequence ID" value="AFM24644.1"/>
    <property type="molecule type" value="Genomic_DNA"/>
</dbReference>
<reference evidence="2" key="1">
    <citation type="submission" date="2012-06" db="EMBL/GenBank/DDBJ databases">
        <title>Complete sequence of chromosome of Desulfomonile tiedjei DSM 6799.</title>
        <authorList>
            <person name="Lucas S."/>
            <person name="Copeland A."/>
            <person name="Lapidus A."/>
            <person name="Glavina del Rio T."/>
            <person name="Dalin E."/>
            <person name="Tice H."/>
            <person name="Bruce D."/>
            <person name="Goodwin L."/>
            <person name="Pitluck S."/>
            <person name="Peters L."/>
            <person name="Ovchinnikova G."/>
            <person name="Zeytun A."/>
            <person name="Lu M."/>
            <person name="Kyrpides N."/>
            <person name="Mavromatis K."/>
            <person name="Ivanova N."/>
            <person name="Brettin T."/>
            <person name="Detter J.C."/>
            <person name="Han C."/>
            <person name="Larimer F."/>
            <person name="Land M."/>
            <person name="Hauser L."/>
            <person name="Markowitz V."/>
            <person name="Cheng J.-F."/>
            <person name="Hugenholtz P."/>
            <person name="Woyke T."/>
            <person name="Wu D."/>
            <person name="Spring S."/>
            <person name="Schroeder M."/>
            <person name="Brambilla E."/>
            <person name="Klenk H.-P."/>
            <person name="Eisen J.A."/>
        </authorList>
    </citation>
    <scope>NUCLEOTIDE SEQUENCE [LARGE SCALE GENOMIC DNA]</scope>
    <source>
        <strain evidence="2">ATCC 49306 / DSM 6799 / DCB-1</strain>
    </source>
</reference>
<dbReference type="RefSeq" id="WP_014809789.1">
    <property type="nucleotide sequence ID" value="NC_018025.1"/>
</dbReference>
<protein>
    <submittedName>
        <fullName evidence="1">Uncharacterized protein</fullName>
    </submittedName>
</protein>
<dbReference type="HOGENOM" id="CLU_111062_0_0_7"/>
<dbReference type="STRING" id="706587.Desti_1937"/>
<evidence type="ECO:0000313" key="2">
    <source>
        <dbReference type="Proteomes" id="UP000006055"/>
    </source>
</evidence>
<sequence>MEHQAEICANIVKIIRERSETGQLLKVDEILIELRRRDSETEDLDRKALAPLLEQVLEENPDLKAIYDRNGIPYYHSIESLSETYGRILVWKSEDPLRMIAEVVRKNSQLYPRPVCLDSFQEPPFGLTEEEIVECLNTMAHHKDYQDIVRTVTSAGTQFLYSKDHLDSDHAIALAEWSDVGQVDNP</sequence>
<evidence type="ECO:0000313" key="1">
    <source>
        <dbReference type="EMBL" id="AFM24644.1"/>
    </source>
</evidence>
<dbReference type="eggNOG" id="ENOG502ZHI0">
    <property type="taxonomic scope" value="Bacteria"/>
</dbReference>
<gene>
    <name evidence="1" type="ordered locus">Desti_1937</name>
</gene>
<accession>I4C503</accession>
<dbReference type="Proteomes" id="UP000006055">
    <property type="component" value="Chromosome"/>
</dbReference>
<dbReference type="KEGG" id="dti:Desti_1937"/>